<reference evidence="1" key="1">
    <citation type="submission" date="2023-07" db="EMBL/GenBank/DDBJ databases">
        <title>Black Yeasts Isolated from many extreme environments.</title>
        <authorList>
            <person name="Coleine C."/>
            <person name="Stajich J.E."/>
            <person name="Selbmann L."/>
        </authorList>
    </citation>
    <scope>NUCLEOTIDE SEQUENCE</scope>
    <source>
        <strain evidence="1">CCFEE 5714</strain>
    </source>
</reference>
<accession>A0ACC3MRA4</accession>
<protein>
    <submittedName>
        <fullName evidence="1">Uncharacterized protein</fullName>
    </submittedName>
</protein>
<proteinExistence type="predicted"/>
<evidence type="ECO:0000313" key="1">
    <source>
        <dbReference type="EMBL" id="KAK3701785.1"/>
    </source>
</evidence>
<sequence>MPRGGGHGGGGGGGGGHGGGGGGHGRGGGGGGGFGALQDMLGGGGGGGHHGGGGGGGHRGDGQGHRGGGGGGGDGFGGGGGHRGGGGGGLGGGGGHRGGGGGGGGGGRGGGHRDREGPRGGHGGGGGGGGGDGSGFDMGDLSGMAAGGMGALGGMGGSSSSGGSTAGLASAMGGLKGMMGNKNQDTRDTRGVEAAVGGSAGRKNPPPPAKNQKKKSLLIGINYEGSKAALQGCHQDVENIHKFISSEGYPTDQKSQVIMRDDDNTDPNGRFWPTGANIQAAMEWLVSEPGTCNFLHYSGHGGQVADTDGTRVSGFDSTIVPVDYEKKGQIPSGILHTLLVTKLPRKSTLFMIFDCCHSGSAAELPYIYRSDEDGNISAMDNLKAGMRLVGAANSLIQGGFSAASVPEARNLLAGAQSFFKGMSHQGGDEEEGLAEQDFADQYEDEKTKNVWMYSGCEDDQTSADATIKGSHVGAMSYAFLQTMREQGPDQSWIEVLQNTRQVLKGKYTQVPQLSVGYEQDLNYPIHI</sequence>
<dbReference type="EMBL" id="JAUTXU010000169">
    <property type="protein sequence ID" value="KAK3701785.1"/>
    <property type="molecule type" value="Genomic_DNA"/>
</dbReference>
<comment type="caution">
    <text evidence="1">The sequence shown here is derived from an EMBL/GenBank/DDBJ whole genome shotgun (WGS) entry which is preliminary data.</text>
</comment>
<organism evidence="1 2">
    <name type="scientific">Vermiconidia calcicola</name>
    <dbReference type="NCBI Taxonomy" id="1690605"/>
    <lineage>
        <taxon>Eukaryota</taxon>
        <taxon>Fungi</taxon>
        <taxon>Dikarya</taxon>
        <taxon>Ascomycota</taxon>
        <taxon>Pezizomycotina</taxon>
        <taxon>Dothideomycetes</taxon>
        <taxon>Dothideomycetidae</taxon>
        <taxon>Mycosphaerellales</taxon>
        <taxon>Extremaceae</taxon>
        <taxon>Vermiconidia</taxon>
    </lineage>
</organism>
<evidence type="ECO:0000313" key="2">
    <source>
        <dbReference type="Proteomes" id="UP001281147"/>
    </source>
</evidence>
<name>A0ACC3MRA4_9PEZI</name>
<gene>
    <name evidence="1" type="ORF">LTR37_015305</name>
</gene>
<keyword evidence="2" id="KW-1185">Reference proteome</keyword>
<dbReference type="Proteomes" id="UP001281147">
    <property type="component" value="Unassembled WGS sequence"/>
</dbReference>